<name>A0ACB7T6E4_HYAAI</name>
<proteinExistence type="predicted"/>
<keyword evidence="2" id="KW-1185">Reference proteome</keyword>
<evidence type="ECO:0000313" key="2">
    <source>
        <dbReference type="Proteomes" id="UP000821845"/>
    </source>
</evidence>
<comment type="caution">
    <text evidence="1">The sequence shown here is derived from an EMBL/GenBank/DDBJ whole genome shotgun (WGS) entry which is preliminary data.</text>
</comment>
<protein>
    <submittedName>
        <fullName evidence="1">Uncharacterized protein</fullName>
    </submittedName>
</protein>
<evidence type="ECO:0000313" key="1">
    <source>
        <dbReference type="EMBL" id="KAH6941691.1"/>
    </source>
</evidence>
<reference evidence="1" key="1">
    <citation type="submission" date="2020-05" db="EMBL/GenBank/DDBJ databases">
        <title>Large-scale comparative analyses of tick genomes elucidate their genetic diversity and vector capacities.</title>
        <authorList>
            <person name="Jia N."/>
            <person name="Wang J."/>
            <person name="Shi W."/>
            <person name="Du L."/>
            <person name="Sun Y."/>
            <person name="Zhan W."/>
            <person name="Jiang J."/>
            <person name="Wang Q."/>
            <person name="Zhang B."/>
            <person name="Ji P."/>
            <person name="Sakyi L.B."/>
            <person name="Cui X."/>
            <person name="Yuan T."/>
            <person name="Jiang B."/>
            <person name="Yang W."/>
            <person name="Lam T.T.-Y."/>
            <person name="Chang Q."/>
            <person name="Ding S."/>
            <person name="Wang X."/>
            <person name="Zhu J."/>
            <person name="Ruan X."/>
            <person name="Zhao L."/>
            <person name="Wei J."/>
            <person name="Que T."/>
            <person name="Du C."/>
            <person name="Cheng J."/>
            <person name="Dai P."/>
            <person name="Han X."/>
            <person name="Huang E."/>
            <person name="Gao Y."/>
            <person name="Liu J."/>
            <person name="Shao H."/>
            <person name="Ye R."/>
            <person name="Li L."/>
            <person name="Wei W."/>
            <person name="Wang X."/>
            <person name="Wang C."/>
            <person name="Yang T."/>
            <person name="Huo Q."/>
            <person name="Li W."/>
            <person name="Guo W."/>
            <person name="Chen H."/>
            <person name="Zhou L."/>
            <person name="Ni X."/>
            <person name="Tian J."/>
            <person name="Zhou Y."/>
            <person name="Sheng Y."/>
            <person name="Liu T."/>
            <person name="Pan Y."/>
            <person name="Xia L."/>
            <person name="Li J."/>
            <person name="Zhao F."/>
            <person name="Cao W."/>
        </authorList>
    </citation>
    <scope>NUCLEOTIDE SEQUENCE</scope>
    <source>
        <strain evidence="1">Hyas-2018</strain>
    </source>
</reference>
<sequence length="169" mass="18614">MRLHECANAKKQSERWRLGCRVHGIQEANADNYFVSSRHFVSGTDDDHGVGGDFLHPRLPHPATRHKVVALWGLSRLQLLPGNKTPPPNEKFVNIGAVDARPLVHVAYTVARTKRLLFGTALQCSLPVSLTSCTALLGVKFASRSHSIAPARYSNAHKHDCTAPLRGRL</sequence>
<accession>A0ACB7T6E4</accession>
<dbReference type="EMBL" id="CM023491">
    <property type="protein sequence ID" value="KAH6941691.1"/>
    <property type="molecule type" value="Genomic_DNA"/>
</dbReference>
<dbReference type="Proteomes" id="UP000821845">
    <property type="component" value="Chromosome 11"/>
</dbReference>
<organism evidence="1 2">
    <name type="scientific">Hyalomma asiaticum</name>
    <name type="common">Tick</name>
    <dbReference type="NCBI Taxonomy" id="266040"/>
    <lineage>
        <taxon>Eukaryota</taxon>
        <taxon>Metazoa</taxon>
        <taxon>Ecdysozoa</taxon>
        <taxon>Arthropoda</taxon>
        <taxon>Chelicerata</taxon>
        <taxon>Arachnida</taxon>
        <taxon>Acari</taxon>
        <taxon>Parasitiformes</taxon>
        <taxon>Ixodida</taxon>
        <taxon>Ixodoidea</taxon>
        <taxon>Ixodidae</taxon>
        <taxon>Hyalomminae</taxon>
        <taxon>Hyalomma</taxon>
    </lineage>
</organism>
<gene>
    <name evidence="1" type="ORF">HPB50_022683</name>
</gene>